<sequence length="140" mass="16402">MDIALTVLNGLRQIHELRNAIRRQRRVNRETCQQMMVIYVELSSSEALQANDTVRRNRIMERFAAVVQRFSKYLQKYHDMHRVVRIFKQSSMESKRLEVVEEIEEIMKMLNIATTLTVMNGETSASKRAFGALLSREVRG</sequence>
<dbReference type="EMBL" id="BSXW01002180">
    <property type="protein sequence ID" value="GMF41177.1"/>
    <property type="molecule type" value="Genomic_DNA"/>
</dbReference>
<evidence type="ECO:0000313" key="2">
    <source>
        <dbReference type="Proteomes" id="UP001165083"/>
    </source>
</evidence>
<gene>
    <name evidence="1" type="ORF">Plil01_001663200</name>
</gene>
<protein>
    <submittedName>
        <fullName evidence="1">Unnamed protein product</fullName>
    </submittedName>
</protein>
<proteinExistence type="predicted"/>
<organism evidence="1 2">
    <name type="scientific">Phytophthora lilii</name>
    <dbReference type="NCBI Taxonomy" id="2077276"/>
    <lineage>
        <taxon>Eukaryota</taxon>
        <taxon>Sar</taxon>
        <taxon>Stramenopiles</taxon>
        <taxon>Oomycota</taxon>
        <taxon>Peronosporomycetes</taxon>
        <taxon>Peronosporales</taxon>
        <taxon>Peronosporaceae</taxon>
        <taxon>Phytophthora</taxon>
    </lineage>
</organism>
<keyword evidence="2" id="KW-1185">Reference proteome</keyword>
<dbReference type="AlphaFoldDB" id="A0A9W6XM66"/>
<dbReference type="OrthoDB" id="128023at2759"/>
<comment type="caution">
    <text evidence="1">The sequence shown here is derived from an EMBL/GenBank/DDBJ whole genome shotgun (WGS) entry which is preliminary data.</text>
</comment>
<name>A0A9W6XM66_9STRA</name>
<dbReference type="Proteomes" id="UP001165083">
    <property type="component" value="Unassembled WGS sequence"/>
</dbReference>
<evidence type="ECO:0000313" key="1">
    <source>
        <dbReference type="EMBL" id="GMF41177.1"/>
    </source>
</evidence>
<reference evidence="1" key="1">
    <citation type="submission" date="2023-04" db="EMBL/GenBank/DDBJ databases">
        <title>Phytophthora lilii NBRC 32176.</title>
        <authorList>
            <person name="Ichikawa N."/>
            <person name="Sato H."/>
            <person name="Tonouchi N."/>
        </authorList>
    </citation>
    <scope>NUCLEOTIDE SEQUENCE</scope>
    <source>
        <strain evidence="1">NBRC 32176</strain>
    </source>
</reference>
<accession>A0A9W6XM66</accession>